<evidence type="ECO:0000313" key="2">
    <source>
        <dbReference type="Proteomes" id="UP000315711"/>
    </source>
</evidence>
<comment type="caution">
    <text evidence="1">The sequence shown here is derived from an EMBL/GenBank/DDBJ whole genome shotgun (WGS) entry which is preliminary data.</text>
</comment>
<name>A0A562QHJ5_9BACI</name>
<dbReference type="EMBL" id="VLKZ01000005">
    <property type="protein sequence ID" value="TWI56214.1"/>
    <property type="molecule type" value="Genomic_DNA"/>
</dbReference>
<accession>A0A562QHJ5</accession>
<reference evidence="1 2" key="1">
    <citation type="journal article" date="2015" name="Stand. Genomic Sci.">
        <title>Genomic Encyclopedia of Bacterial and Archaeal Type Strains, Phase III: the genomes of soil and plant-associated and newly described type strains.</title>
        <authorList>
            <person name="Whitman W.B."/>
            <person name="Woyke T."/>
            <person name="Klenk H.P."/>
            <person name="Zhou Y."/>
            <person name="Lilburn T.G."/>
            <person name="Beck B.J."/>
            <person name="De Vos P."/>
            <person name="Vandamme P."/>
            <person name="Eisen J.A."/>
            <person name="Garrity G."/>
            <person name="Hugenholtz P."/>
            <person name="Kyrpides N.C."/>
        </authorList>
    </citation>
    <scope>NUCLEOTIDE SEQUENCE [LARGE SCALE GENOMIC DNA]</scope>
    <source>
        <strain evidence="1 2">CGMCC 1.10116</strain>
    </source>
</reference>
<organism evidence="1 2">
    <name type="scientific">Halalkalibacter nanhaiisediminis</name>
    <dbReference type="NCBI Taxonomy" id="688079"/>
    <lineage>
        <taxon>Bacteria</taxon>
        <taxon>Bacillati</taxon>
        <taxon>Bacillota</taxon>
        <taxon>Bacilli</taxon>
        <taxon>Bacillales</taxon>
        <taxon>Bacillaceae</taxon>
        <taxon>Halalkalibacter</taxon>
    </lineage>
</organism>
<dbReference type="Proteomes" id="UP000315711">
    <property type="component" value="Unassembled WGS sequence"/>
</dbReference>
<protein>
    <submittedName>
        <fullName evidence="1">Uncharacterized protein</fullName>
    </submittedName>
</protein>
<keyword evidence="2" id="KW-1185">Reference proteome</keyword>
<gene>
    <name evidence="1" type="ORF">IQ10_02105</name>
</gene>
<evidence type="ECO:0000313" key="1">
    <source>
        <dbReference type="EMBL" id="TWI56214.1"/>
    </source>
</evidence>
<proteinExistence type="predicted"/>
<sequence length="45" mass="5016">MLGFFFCAILLGKFTRSLVTPTSWKLGVTSALGMLPFVKIYLFLS</sequence>
<dbReference type="AlphaFoldDB" id="A0A562QHJ5"/>